<accession>A0A5D4RNZ9</accession>
<keyword evidence="4" id="KW-1133">Transmembrane helix</keyword>
<dbReference type="PANTHER" id="PTHR33392:SF3">
    <property type="entry name" value="POLYISOPRENYL-TEICHOIC ACID--PEPTIDOGLYCAN TEICHOIC ACID TRANSFERASE TAGT"/>
    <property type="match status" value="1"/>
</dbReference>
<feature type="compositionally biased region" description="Polar residues" evidence="5">
    <location>
        <begin position="329"/>
        <end position="338"/>
    </location>
</feature>
<dbReference type="Gene3D" id="3.40.630.190">
    <property type="entry name" value="LCP protein"/>
    <property type="match status" value="1"/>
</dbReference>
<keyword evidence="3" id="KW-0735">Signal-anchor</keyword>
<feature type="compositionally biased region" description="Acidic residues" evidence="5">
    <location>
        <begin position="339"/>
        <end position="388"/>
    </location>
</feature>
<evidence type="ECO:0000256" key="4">
    <source>
        <dbReference type="ARBA" id="ARBA00022989"/>
    </source>
</evidence>
<evidence type="ECO:0000256" key="2">
    <source>
        <dbReference type="ARBA" id="ARBA00022692"/>
    </source>
</evidence>
<evidence type="ECO:0000256" key="1">
    <source>
        <dbReference type="ARBA" id="ARBA00006068"/>
    </source>
</evidence>
<gene>
    <name evidence="7" type="ORF">FZC83_16700</name>
</gene>
<evidence type="ECO:0000256" key="5">
    <source>
        <dbReference type="SAM" id="MobiDB-lite"/>
    </source>
</evidence>
<comment type="similarity">
    <text evidence="1">Belongs to the LytR/CpsA/Psr (LCP) family.</text>
</comment>
<dbReference type="EMBL" id="VTEQ01000005">
    <property type="protein sequence ID" value="TYS52469.1"/>
    <property type="molecule type" value="Genomic_DNA"/>
</dbReference>
<dbReference type="NCBIfam" id="TIGR00350">
    <property type="entry name" value="lytR_cpsA_psr"/>
    <property type="match status" value="1"/>
</dbReference>
<protein>
    <submittedName>
        <fullName evidence="7">LytR family transcriptional regulator</fullName>
    </submittedName>
</protein>
<keyword evidence="2" id="KW-0812">Transmembrane</keyword>
<evidence type="ECO:0000259" key="6">
    <source>
        <dbReference type="Pfam" id="PF03816"/>
    </source>
</evidence>
<dbReference type="PANTHER" id="PTHR33392">
    <property type="entry name" value="POLYISOPRENYL-TEICHOIC ACID--PEPTIDOGLYCAN TEICHOIC ACID TRANSFERASE TAGU"/>
    <property type="match status" value="1"/>
</dbReference>
<evidence type="ECO:0000313" key="7">
    <source>
        <dbReference type="EMBL" id="TYS52469.1"/>
    </source>
</evidence>
<dbReference type="InterPro" id="IPR050922">
    <property type="entry name" value="LytR/CpsA/Psr_CW_biosynth"/>
</dbReference>
<dbReference type="Proteomes" id="UP000322997">
    <property type="component" value="Unassembled WGS sequence"/>
</dbReference>
<organism evidence="7 8">
    <name type="scientific">Rossellomorea marisflavi</name>
    <dbReference type="NCBI Taxonomy" id="189381"/>
    <lineage>
        <taxon>Bacteria</taxon>
        <taxon>Bacillati</taxon>
        <taxon>Bacillota</taxon>
        <taxon>Bacilli</taxon>
        <taxon>Bacillales</taxon>
        <taxon>Bacillaceae</taxon>
        <taxon>Rossellomorea</taxon>
    </lineage>
</organism>
<keyword evidence="4" id="KW-0472">Membrane</keyword>
<dbReference type="RefSeq" id="WP_082529768.1">
    <property type="nucleotide sequence ID" value="NZ_JAWQGA010000001.1"/>
</dbReference>
<feature type="domain" description="Cell envelope-related transcriptional attenuator" evidence="6">
    <location>
        <begin position="98"/>
        <end position="246"/>
    </location>
</feature>
<proteinExistence type="inferred from homology"/>
<name>A0A5D4RNZ9_9BACI</name>
<dbReference type="GO" id="GO:0071555">
    <property type="term" value="P:cell wall organization"/>
    <property type="evidence" value="ECO:0007669"/>
    <property type="project" value="UniProtKB-KW"/>
</dbReference>
<reference evidence="7 8" key="1">
    <citation type="submission" date="2019-08" db="EMBL/GenBank/DDBJ databases">
        <title>Bacillus genomes from the desert of Cuatro Cienegas, Coahuila.</title>
        <authorList>
            <person name="Olmedo-Alvarez G."/>
        </authorList>
    </citation>
    <scope>NUCLEOTIDE SEQUENCE [LARGE SCALE GENOMIC DNA]</scope>
    <source>
        <strain evidence="7 8">CH108_3D</strain>
    </source>
</reference>
<feature type="region of interest" description="Disordered" evidence="5">
    <location>
        <begin position="329"/>
        <end position="410"/>
    </location>
</feature>
<comment type="caution">
    <text evidence="7">The sequence shown here is derived from an EMBL/GenBank/DDBJ whole genome shotgun (WGS) entry which is preliminary data.</text>
</comment>
<dbReference type="AlphaFoldDB" id="A0A5D4RNZ9"/>
<evidence type="ECO:0000313" key="8">
    <source>
        <dbReference type="Proteomes" id="UP000322997"/>
    </source>
</evidence>
<evidence type="ECO:0000256" key="3">
    <source>
        <dbReference type="ARBA" id="ARBA00022968"/>
    </source>
</evidence>
<sequence>MSHNGIYRDDQIMKKKKRRRRIFFFLIIPLLIVTFSAAAFGAVVLKKAENVFNKSYDNIDGREKSNLRETAVNPDVDNVSILFIGVDGSDVRGNTKDRSDALMLATLNEKDKSVKLVSIPRDSYVYLEDVGYKTKINHAHAYGGPKASIEAVEQLMNIPVDYYVKMNFNAFIDVVDALEGIDVDVPYELEEQNSRDKANAIHLMPGEQTLDGEQALALARTRHYDNDIERGKRQQMILQGIVKKAASGNAITKYDDILEAIGNNMATNMTFDEMKAFSSYGLTKKLSIENITLEGEDTYIDGVYYWLLDDTSVANTSLELRNHLGLSQSQTADNINTEENGEETDPYGTEDDATTTEEESDPYSESTDESGTYDETTDDTGTYDETGEDTGPALEEIPHAETESDPYAEQ</sequence>
<dbReference type="Pfam" id="PF03816">
    <property type="entry name" value="LytR_cpsA_psr"/>
    <property type="match status" value="1"/>
</dbReference>
<dbReference type="InterPro" id="IPR004474">
    <property type="entry name" value="LytR_CpsA_psr"/>
</dbReference>